<dbReference type="InterPro" id="IPR012429">
    <property type="entry name" value="HGSNAT_cat"/>
</dbReference>
<feature type="transmembrane region" description="Helical" evidence="1">
    <location>
        <begin position="146"/>
        <end position="166"/>
    </location>
</feature>
<keyword evidence="1" id="KW-0812">Transmembrane</keyword>
<sequence>MNQKRQLEIDIVKGYAILFMVLVHCYEDYGSAAIQTKGFFSHLVFFLGGPLTPPVFMFCMGVGMVYTHKQSSRQFIKRGIFLFFLGYVLNFIRDFIPYTIQSYIQHDTSLFETAKDYLLCTDILPFAGLSYLFIGVFKSTRLKDYWLIVFYAFCAILNVILLPFKFETRTLASITGLIWGTWDCTWFPFLSWIFFPISGYLFGKQLITYKDTDQFYRKILTFTGLLFFPLITLMYELHIDCGALDGYFDMEYFHMNWFGNFMTLELILLWTGFWHFASETLPSLLKNTLVRWSKELNVFYIIHWIFIGYGNLVFGYFKHSVIEVLLLFVFTLAASDWITACFIKRRNLPLSKPAGSVRR</sequence>
<dbReference type="Proteomes" id="UP000199800">
    <property type="component" value="Unassembled WGS sequence"/>
</dbReference>
<keyword evidence="1" id="KW-0472">Membrane</keyword>
<proteinExistence type="predicted"/>
<evidence type="ECO:0000256" key="1">
    <source>
        <dbReference type="SAM" id="Phobius"/>
    </source>
</evidence>
<keyword evidence="4" id="KW-1185">Reference proteome</keyword>
<feature type="transmembrane region" description="Helical" evidence="1">
    <location>
        <begin position="257"/>
        <end position="277"/>
    </location>
</feature>
<dbReference type="OrthoDB" id="2521581at2"/>
<feature type="transmembrane region" description="Helical" evidence="1">
    <location>
        <begin position="324"/>
        <end position="343"/>
    </location>
</feature>
<dbReference type="RefSeq" id="WP_092475022.1">
    <property type="nucleotide sequence ID" value="NZ_FOHN01000001.1"/>
</dbReference>
<feature type="transmembrane region" description="Helical" evidence="1">
    <location>
        <begin position="116"/>
        <end position="134"/>
    </location>
</feature>
<feature type="transmembrane region" description="Helical" evidence="1">
    <location>
        <begin position="43"/>
        <end position="67"/>
    </location>
</feature>
<dbReference type="Pfam" id="PF07786">
    <property type="entry name" value="HGSNAT_cat"/>
    <property type="match status" value="1"/>
</dbReference>
<reference evidence="3 4" key="1">
    <citation type="submission" date="2016-10" db="EMBL/GenBank/DDBJ databases">
        <authorList>
            <person name="de Groot N.N."/>
        </authorList>
    </citation>
    <scope>NUCLEOTIDE SEQUENCE [LARGE SCALE GENOMIC DNA]</scope>
    <source>
        <strain evidence="3 4">DSM 1801</strain>
    </source>
</reference>
<evidence type="ECO:0000313" key="4">
    <source>
        <dbReference type="Proteomes" id="UP000199800"/>
    </source>
</evidence>
<feature type="transmembrane region" description="Helical" evidence="1">
    <location>
        <begin position="215"/>
        <end position="237"/>
    </location>
</feature>
<feature type="domain" description="Heparan-alpha-glucosaminide N-acetyltransferase catalytic" evidence="2">
    <location>
        <begin position="5"/>
        <end position="212"/>
    </location>
</feature>
<feature type="transmembrane region" description="Helical" evidence="1">
    <location>
        <begin position="298"/>
        <end position="318"/>
    </location>
</feature>
<gene>
    <name evidence="3" type="ORF">SAMN04487772_101151</name>
</gene>
<protein>
    <recommendedName>
        <fullName evidence="2">Heparan-alpha-glucosaminide N-acetyltransferase catalytic domain-containing protein</fullName>
    </recommendedName>
</protein>
<dbReference type="EMBL" id="FOHN01000001">
    <property type="protein sequence ID" value="SES63994.1"/>
    <property type="molecule type" value="Genomic_DNA"/>
</dbReference>
<name>A0A1H9Y5E7_9FIRM</name>
<dbReference type="STRING" id="29364.SAMN04487772_101151"/>
<dbReference type="AlphaFoldDB" id="A0A1H9Y5E7"/>
<organism evidence="3 4">
    <name type="scientific">[Clostridium] polysaccharolyticum</name>
    <dbReference type="NCBI Taxonomy" id="29364"/>
    <lineage>
        <taxon>Bacteria</taxon>
        <taxon>Bacillati</taxon>
        <taxon>Bacillota</taxon>
        <taxon>Clostridia</taxon>
        <taxon>Lachnospirales</taxon>
        <taxon>Lachnospiraceae</taxon>
    </lineage>
</organism>
<feature type="transmembrane region" description="Helical" evidence="1">
    <location>
        <begin position="12"/>
        <end position="31"/>
    </location>
</feature>
<evidence type="ECO:0000313" key="3">
    <source>
        <dbReference type="EMBL" id="SES63994.1"/>
    </source>
</evidence>
<feature type="transmembrane region" description="Helical" evidence="1">
    <location>
        <begin position="79"/>
        <end position="96"/>
    </location>
</feature>
<feature type="transmembrane region" description="Helical" evidence="1">
    <location>
        <begin position="186"/>
        <end position="203"/>
    </location>
</feature>
<accession>A0A1H9Y5E7</accession>
<evidence type="ECO:0000259" key="2">
    <source>
        <dbReference type="Pfam" id="PF07786"/>
    </source>
</evidence>
<keyword evidence="1" id="KW-1133">Transmembrane helix</keyword>